<evidence type="ECO:0000256" key="1">
    <source>
        <dbReference type="ARBA" id="ARBA00022679"/>
    </source>
</evidence>
<dbReference type="CDD" id="cd04301">
    <property type="entry name" value="NAT_SF"/>
    <property type="match status" value="1"/>
</dbReference>
<dbReference type="PANTHER" id="PTHR43420">
    <property type="entry name" value="ACETYLTRANSFERASE"/>
    <property type="match status" value="1"/>
</dbReference>
<evidence type="ECO:0000313" key="5">
    <source>
        <dbReference type="Proteomes" id="UP000663637"/>
    </source>
</evidence>
<accession>A0ABX7KAI8</accession>
<dbReference type="PROSITE" id="PS51186">
    <property type="entry name" value="GNAT"/>
    <property type="match status" value="1"/>
</dbReference>
<organism evidence="4 5">
    <name type="scientific">Tsuneonella flava</name>
    <dbReference type="NCBI Taxonomy" id="2055955"/>
    <lineage>
        <taxon>Bacteria</taxon>
        <taxon>Pseudomonadati</taxon>
        <taxon>Pseudomonadota</taxon>
        <taxon>Alphaproteobacteria</taxon>
        <taxon>Sphingomonadales</taxon>
        <taxon>Erythrobacteraceae</taxon>
        <taxon>Tsuneonella</taxon>
    </lineage>
</organism>
<evidence type="ECO:0000256" key="2">
    <source>
        <dbReference type="ARBA" id="ARBA00023315"/>
    </source>
</evidence>
<keyword evidence="1" id="KW-0808">Transferase</keyword>
<dbReference type="Proteomes" id="UP000663637">
    <property type="component" value="Chromosome"/>
</dbReference>
<dbReference type="InterPro" id="IPR050680">
    <property type="entry name" value="YpeA/RimI_acetyltransf"/>
</dbReference>
<dbReference type="InterPro" id="IPR000182">
    <property type="entry name" value="GNAT_dom"/>
</dbReference>
<dbReference type="Pfam" id="PF00583">
    <property type="entry name" value="Acetyltransf_1"/>
    <property type="match status" value="1"/>
</dbReference>
<reference evidence="4 5" key="1">
    <citation type="submission" date="2020-09" db="EMBL/GenBank/DDBJ databases">
        <title>Complete genome sequence of altererythrobacter flavus SS-21NJ, isolated from Dongying oil sludge in Shandong province.</title>
        <authorList>
            <person name="Sun S."/>
            <person name="Zhang Z."/>
        </authorList>
    </citation>
    <scope>NUCLEOTIDE SEQUENCE [LARGE SCALE GENOMIC DNA]</scope>
    <source>
        <strain evidence="4 5">SS-21NJ</strain>
    </source>
</reference>
<keyword evidence="5" id="KW-1185">Reference proteome</keyword>
<proteinExistence type="predicted"/>
<name>A0ABX7KAI8_9SPHN</name>
<dbReference type="PANTHER" id="PTHR43420:SF12">
    <property type="entry name" value="N-ACETYLTRANSFERASE DOMAIN-CONTAINING PROTEIN"/>
    <property type="match status" value="1"/>
</dbReference>
<dbReference type="SUPFAM" id="SSF55729">
    <property type="entry name" value="Acyl-CoA N-acyltransferases (Nat)"/>
    <property type="match status" value="1"/>
</dbReference>
<dbReference type="Gene3D" id="3.40.630.30">
    <property type="match status" value="1"/>
</dbReference>
<sequence>MMDDIDRIMGVMDSAFDPHWGEAWTRTQVGDSLVLPTTHYNLIASSGLTPAEGESAAGFTLVRAAPGEEELLLIGVIPEMRGHGLGRKLLDSVADQARLRKAEQLFLEMRENNPAIDLYRSFGFSPIGRRKNYYKISDGSMLDAITFALPLT</sequence>
<evidence type="ECO:0000313" key="4">
    <source>
        <dbReference type="EMBL" id="QSB44201.1"/>
    </source>
</evidence>
<gene>
    <name evidence="4" type="ORF">IDJ81_12830</name>
</gene>
<dbReference type="InterPro" id="IPR016181">
    <property type="entry name" value="Acyl_CoA_acyltransferase"/>
</dbReference>
<evidence type="ECO:0000259" key="3">
    <source>
        <dbReference type="PROSITE" id="PS51186"/>
    </source>
</evidence>
<dbReference type="EMBL" id="CP061510">
    <property type="protein sequence ID" value="QSB44201.1"/>
    <property type="molecule type" value="Genomic_DNA"/>
</dbReference>
<feature type="domain" description="N-acetyltransferase" evidence="3">
    <location>
        <begin position="1"/>
        <end position="152"/>
    </location>
</feature>
<dbReference type="RefSeq" id="WP_205441550.1">
    <property type="nucleotide sequence ID" value="NZ_CP061510.1"/>
</dbReference>
<keyword evidence="2" id="KW-0012">Acyltransferase</keyword>
<protein>
    <submittedName>
        <fullName evidence="4">GNAT family N-acetyltransferase</fullName>
    </submittedName>
</protein>